<proteinExistence type="predicted"/>
<evidence type="ECO:0000313" key="3">
    <source>
        <dbReference type="Proteomes" id="UP000018420"/>
    </source>
</evidence>
<evidence type="ECO:0000256" key="1">
    <source>
        <dbReference type="SAM" id="Phobius"/>
    </source>
</evidence>
<dbReference type="AlphaFoldDB" id="S7XV27"/>
<dbReference type="Proteomes" id="UP000018420">
    <property type="component" value="Unassembled WGS sequence"/>
</dbReference>
<gene>
    <name evidence="2" type="ORF">L292_0603</name>
</gene>
<organism evidence="2 3">
    <name type="scientific">Acinetobacter junii CIP 107470 = MTCC 11364</name>
    <dbReference type="NCBI Taxonomy" id="1217666"/>
    <lineage>
        <taxon>Bacteria</taxon>
        <taxon>Pseudomonadati</taxon>
        <taxon>Pseudomonadota</taxon>
        <taxon>Gammaproteobacteria</taxon>
        <taxon>Moraxellales</taxon>
        <taxon>Moraxellaceae</taxon>
        <taxon>Acinetobacter</taxon>
    </lineage>
</organism>
<reference evidence="2 3" key="1">
    <citation type="submission" date="2013-05" db="EMBL/GenBank/DDBJ databases">
        <title>Genome assembly of Acinetobacter junii MTCC 11364.</title>
        <authorList>
            <person name="Khatri I."/>
            <person name="Singh N.K."/>
            <person name="Subramanian S."/>
            <person name="Mayilraj S."/>
        </authorList>
    </citation>
    <scope>NUCLEOTIDE SEQUENCE [LARGE SCALE GENOMIC DNA]</scope>
    <source>
        <strain evidence="2 3">MTCC 11364</strain>
    </source>
</reference>
<protein>
    <submittedName>
        <fullName evidence="2">Uncharacterized protein</fullName>
    </submittedName>
</protein>
<feature type="transmembrane region" description="Helical" evidence="1">
    <location>
        <begin position="34"/>
        <end position="55"/>
    </location>
</feature>
<name>S7XV27_ACIJU</name>
<dbReference type="PATRIC" id="fig|1330047.3.peg.2451"/>
<sequence length="58" mass="6592">MGGRSMKKIWLWAVLLLCSSSVYAHREMGLGGIVVFVLFWVFIIAIVGYILMALFKKK</sequence>
<dbReference type="EMBL" id="ASYZ01000137">
    <property type="protein sequence ID" value="EPR82964.1"/>
    <property type="molecule type" value="Genomic_DNA"/>
</dbReference>
<accession>S7XV27</accession>
<keyword evidence="1" id="KW-1133">Transmembrane helix</keyword>
<keyword evidence="1" id="KW-0812">Transmembrane</keyword>
<evidence type="ECO:0000313" key="2">
    <source>
        <dbReference type="EMBL" id="EPR82964.1"/>
    </source>
</evidence>
<keyword evidence="1" id="KW-0472">Membrane</keyword>
<comment type="caution">
    <text evidence="2">The sequence shown here is derived from an EMBL/GenBank/DDBJ whole genome shotgun (WGS) entry which is preliminary data.</text>
</comment>